<evidence type="ECO:0000313" key="2">
    <source>
        <dbReference type="EMBL" id="BCS30705.1"/>
    </source>
</evidence>
<keyword evidence="3" id="KW-1185">Reference proteome</keyword>
<reference evidence="2" key="1">
    <citation type="submission" date="2021-01" db="EMBL/GenBank/DDBJ databases">
        <authorList>
            <consortium name="Aspergillus puulaauensis MK2 genome sequencing consortium"/>
            <person name="Kazuki M."/>
            <person name="Futagami T."/>
        </authorList>
    </citation>
    <scope>NUCLEOTIDE SEQUENCE</scope>
    <source>
        <strain evidence="2">MK2</strain>
    </source>
</reference>
<dbReference type="Pfam" id="PF03659">
    <property type="entry name" value="Glyco_hydro_71"/>
    <property type="match status" value="1"/>
</dbReference>
<gene>
    <name evidence="2" type="ORF">APUU_81008A</name>
</gene>
<evidence type="ECO:0000313" key="3">
    <source>
        <dbReference type="Proteomes" id="UP000654913"/>
    </source>
</evidence>
<proteinExistence type="predicted"/>
<dbReference type="Proteomes" id="UP000654913">
    <property type="component" value="Chromosome 8"/>
</dbReference>
<sequence length="435" mass="48215">MSLPLQLAFFTALGLSMVDAQAVFAHYMVQSIDGSTDHAYQDIQSAMAVGFEAFALNLGSTADWVDDTVSQLFKQAEGTDFKLFLSFDMYQNSDLDQHIPLFQQYQDHPNYYRAGPDNFPVVSSYGGYNESDAWGSFKSNTPVYLLLNLDDNYAGQGDSSPYFTDPRGQLSNFNDIVDGYFSWESTWPASNNGPANVSADGDVTLIEFSHNARKDYMMGISPLQYKNLQGSTWYRVGEVNLPRRMTQILEIKPDFAEFITWNDAGESHYIGNVWEDGYDPTILTYANNDQWPHYAWQPLVTSFINAYKSGVTADRMQPPADDPIGVMWYRGMLKHCVDNPPRNADAALDAVNFAIVLPSSSEGMQAQVSSGGNVLTTIQLHPGLNYAAVTDMVVGNQTVNLLDTDGNVVMGASSTSEVTDDSECNFNYYVVGLTK</sequence>
<dbReference type="GO" id="GO:0051118">
    <property type="term" value="F:glucan endo-1,3-alpha-glucosidase activity"/>
    <property type="evidence" value="ECO:0007669"/>
    <property type="project" value="InterPro"/>
</dbReference>
<dbReference type="KEGG" id="apuu:APUU_81008A"/>
<dbReference type="OrthoDB" id="3257981at2759"/>
<evidence type="ECO:0008006" key="4">
    <source>
        <dbReference type="Google" id="ProtNLM"/>
    </source>
</evidence>
<name>A0A7R7XZQ8_9EURO</name>
<accession>A0A7R7XZQ8</accession>
<dbReference type="InterPro" id="IPR005197">
    <property type="entry name" value="Glyco_hydro_71"/>
</dbReference>
<feature type="chain" id="PRO_5030698791" description="Glucan endo-1,3-alpha-glucosidase agn1" evidence="1">
    <location>
        <begin position="21"/>
        <end position="435"/>
    </location>
</feature>
<dbReference type="Gene3D" id="3.20.20.80">
    <property type="entry name" value="Glycosidases"/>
    <property type="match status" value="1"/>
</dbReference>
<dbReference type="EMBL" id="AP024450">
    <property type="protein sequence ID" value="BCS30705.1"/>
    <property type="molecule type" value="Genomic_DNA"/>
</dbReference>
<dbReference type="GeneID" id="64980702"/>
<dbReference type="RefSeq" id="XP_041562891.1">
    <property type="nucleotide sequence ID" value="XM_041697352.1"/>
</dbReference>
<evidence type="ECO:0000256" key="1">
    <source>
        <dbReference type="SAM" id="SignalP"/>
    </source>
</evidence>
<protein>
    <recommendedName>
        <fullName evidence="4">Glucan endo-1,3-alpha-glucosidase agn1</fullName>
    </recommendedName>
</protein>
<keyword evidence="1" id="KW-0732">Signal</keyword>
<reference evidence="2" key="2">
    <citation type="submission" date="2021-02" db="EMBL/GenBank/DDBJ databases">
        <title>Aspergillus puulaauensis MK2 genome sequence.</title>
        <authorList>
            <person name="Futagami T."/>
            <person name="Mori K."/>
            <person name="Kadooka C."/>
            <person name="Tanaka T."/>
        </authorList>
    </citation>
    <scope>NUCLEOTIDE SEQUENCE</scope>
    <source>
        <strain evidence="2">MK2</strain>
    </source>
</reference>
<organism evidence="2 3">
    <name type="scientific">Aspergillus puulaauensis</name>
    <dbReference type="NCBI Taxonomy" id="1220207"/>
    <lineage>
        <taxon>Eukaryota</taxon>
        <taxon>Fungi</taxon>
        <taxon>Dikarya</taxon>
        <taxon>Ascomycota</taxon>
        <taxon>Pezizomycotina</taxon>
        <taxon>Eurotiomycetes</taxon>
        <taxon>Eurotiomycetidae</taxon>
        <taxon>Eurotiales</taxon>
        <taxon>Aspergillaceae</taxon>
        <taxon>Aspergillus</taxon>
    </lineage>
</organism>
<feature type="signal peptide" evidence="1">
    <location>
        <begin position="1"/>
        <end position="20"/>
    </location>
</feature>
<dbReference type="CDD" id="cd11577">
    <property type="entry name" value="GH71"/>
    <property type="match status" value="1"/>
</dbReference>
<dbReference type="AlphaFoldDB" id="A0A7R7XZQ8"/>